<dbReference type="Proteomes" id="UP000887566">
    <property type="component" value="Unplaced"/>
</dbReference>
<dbReference type="InterPro" id="IPR000477">
    <property type="entry name" value="RT_dom"/>
</dbReference>
<dbReference type="InterPro" id="IPR043502">
    <property type="entry name" value="DNA/RNA_pol_sf"/>
</dbReference>
<accession>A0A914VEV7</accession>
<evidence type="ECO:0000313" key="3">
    <source>
        <dbReference type="WBParaSite" id="PSAMB.scaffold1891size26908.g15393.t1"/>
    </source>
</evidence>
<feature type="domain" description="Reverse transcriptase" evidence="1">
    <location>
        <begin position="1"/>
        <end position="180"/>
    </location>
</feature>
<reference evidence="3" key="1">
    <citation type="submission" date="2022-11" db="UniProtKB">
        <authorList>
            <consortium name="WormBaseParasite"/>
        </authorList>
    </citation>
    <scope>IDENTIFICATION</scope>
</reference>
<sequence length="217" mass="24622">MKIITRPNEAVVENQLTPNQASFCKGYSTLDHLHALNMAIKKCHEYNLRLSIFIITFASSEVAIDDWRGVHEGDTLSPKLFILCLQYVLNSISWAQRGLKVGSQRLPYLTYADDIVLLARDVDELQSMADDLSTACAAIGLKVNVAKTKWLSTKDARHQLHLCGKPNERVTSFIYLGQLLNWPRDHKEINCRLAAGWAAFNKCKLFFTALRIQMKLK</sequence>
<dbReference type="Pfam" id="PF00078">
    <property type="entry name" value="RVT_1"/>
    <property type="match status" value="1"/>
</dbReference>
<protein>
    <submittedName>
        <fullName evidence="3">Reverse transcriptase domain-containing protein</fullName>
    </submittedName>
</protein>
<proteinExistence type="predicted"/>
<dbReference type="PANTHER" id="PTHR47027">
    <property type="entry name" value="REVERSE TRANSCRIPTASE DOMAIN-CONTAINING PROTEIN"/>
    <property type="match status" value="1"/>
</dbReference>
<dbReference type="PROSITE" id="PS50878">
    <property type="entry name" value="RT_POL"/>
    <property type="match status" value="1"/>
</dbReference>
<dbReference type="SUPFAM" id="SSF56672">
    <property type="entry name" value="DNA/RNA polymerases"/>
    <property type="match status" value="1"/>
</dbReference>
<dbReference type="AlphaFoldDB" id="A0A914VEV7"/>
<evidence type="ECO:0000313" key="2">
    <source>
        <dbReference type="Proteomes" id="UP000887566"/>
    </source>
</evidence>
<keyword evidence="2" id="KW-1185">Reference proteome</keyword>
<name>A0A914VEV7_9BILA</name>
<dbReference type="WBParaSite" id="PSAMB.scaffold1891size26908.g15393.t1">
    <property type="protein sequence ID" value="PSAMB.scaffold1891size26908.g15393.t1"/>
    <property type="gene ID" value="PSAMB.scaffold1891size26908.g15393"/>
</dbReference>
<dbReference type="PANTHER" id="PTHR47027:SF29">
    <property type="entry name" value="C2H2-TYPE DOMAIN-CONTAINING PROTEIN"/>
    <property type="match status" value="1"/>
</dbReference>
<organism evidence="2 3">
    <name type="scientific">Plectus sambesii</name>
    <dbReference type="NCBI Taxonomy" id="2011161"/>
    <lineage>
        <taxon>Eukaryota</taxon>
        <taxon>Metazoa</taxon>
        <taxon>Ecdysozoa</taxon>
        <taxon>Nematoda</taxon>
        <taxon>Chromadorea</taxon>
        <taxon>Plectida</taxon>
        <taxon>Plectina</taxon>
        <taxon>Plectoidea</taxon>
        <taxon>Plectidae</taxon>
        <taxon>Plectus</taxon>
    </lineage>
</organism>
<evidence type="ECO:0000259" key="1">
    <source>
        <dbReference type="PROSITE" id="PS50878"/>
    </source>
</evidence>
<dbReference type="Gene3D" id="3.30.70.270">
    <property type="match status" value="1"/>
</dbReference>
<dbReference type="InterPro" id="IPR043128">
    <property type="entry name" value="Rev_trsase/Diguanyl_cyclase"/>
</dbReference>